<dbReference type="CDD" id="cd17093">
    <property type="entry name" value="FERM2_F1_Myosin-VII"/>
    <property type="match status" value="1"/>
</dbReference>
<organism evidence="2 3">
    <name type="scientific">Oesophagostomum dentatum</name>
    <name type="common">Nodular worm</name>
    <dbReference type="NCBI Taxonomy" id="61180"/>
    <lineage>
        <taxon>Eukaryota</taxon>
        <taxon>Metazoa</taxon>
        <taxon>Ecdysozoa</taxon>
        <taxon>Nematoda</taxon>
        <taxon>Chromadorea</taxon>
        <taxon>Rhabditida</taxon>
        <taxon>Rhabditina</taxon>
        <taxon>Rhabditomorpha</taxon>
        <taxon>Strongyloidea</taxon>
        <taxon>Strongylidae</taxon>
        <taxon>Oesophagostomum</taxon>
    </lineage>
</organism>
<dbReference type="Gene3D" id="3.10.20.90">
    <property type="entry name" value="Phosphatidylinositol 3-kinase Catalytic Subunit, Chain A, domain 1"/>
    <property type="match status" value="1"/>
</dbReference>
<dbReference type="PANTHER" id="PTHR22692">
    <property type="entry name" value="MYOSIN VII, XV"/>
    <property type="match status" value="1"/>
</dbReference>
<dbReference type="PANTHER" id="PTHR22692:SF33">
    <property type="entry name" value="MYOSIN"/>
    <property type="match status" value="1"/>
</dbReference>
<dbReference type="InterPro" id="IPR029071">
    <property type="entry name" value="Ubiquitin-like_domsf"/>
</dbReference>
<keyword evidence="3" id="KW-1185">Reference proteome</keyword>
<feature type="domain" description="FERM" evidence="1">
    <location>
        <begin position="44"/>
        <end position="207"/>
    </location>
</feature>
<protein>
    <recommendedName>
        <fullName evidence="1">FERM domain-containing protein</fullName>
    </recommendedName>
</protein>
<evidence type="ECO:0000313" key="2">
    <source>
        <dbReference type="EMBL" id="KHJ84292.1"/>
    </source>
</evidence>
<dbReference type="SUPFAM" id="SSF54236">
    <property type="entry name" value="Ubiquitin-like"/>
    <property type="match status" value="1"/>
</dbReference>
<dbReference type="InterPro" id="IPR000299">
    <property type="entry name" value="FERM_domain"/>
</dbReference>
<dbReference type="PROSITE" id="PS50057">
    <property type="entry name" value="FERM_3"/>
    <property type="match status" value="1"/>
</dbReference>
<evidence type="ECO:0000313" key="3">
    <source>
        <dbReference type="Proteomes" id="UP000053660"/>
    </source>
</evidence>
<gene>
    <name evidence="2" type="ORF">OESDEN_15997</name>
</gene>
<name>A0A0B1SL80_OESDE</name>
<dbReference type="AlphaFoldDB" id="A0A0B1SL80"/>
<accession>A0A0B1SL80</accession>
<dbReference type="Pfam" id="PF21989">
    <property type="entry name" value="RA_2"/>
    <property type="match status" value="1"/>
</dbReference>
<proteinExistence type="predicted"/>
<reference evidence="2 3" key="1">
    <citation type="submission" date="2014-03" db="EMBL/GenBank/DDBJ databases">
        <title>Draft genome of the hookworm Oesophagostomum dentatum.</title>
        <authorList>
            <person name="Mitreva M."/>
        </authorList>
    </citation>
    <scope>NUCLEOTIDE SEQUENCE [LARGE SCALE GENOMIC DNA]</scope>
    <source>
        <strain evidence="2 3">OD-Hann</strain>
    </source>
</reference>
<dbReference type="Proteomes" id="UP000053660">
    <property type="component" value="Unassembled WGS sequence"/>
</dbReference>
<dbReference type="OrthoDB" id="5831457at2759"/>
<dbReference type="InterPro" id="IPR019749">
    <property type="entry name" value="Band_41_domain"/>
</dbReference>
<dbReference type="SMART" id="SM00295">
    <property type="entry name" value="B41"/>
    <property type="match status" value="1"/>
</dbReference>
<sequence>MGADMASDGVVRAQYEPAERGVAHENTLLTLVEVEAIQQKTTQIFHKVFFPDQSDEAIEVESSTRAREFCQRIAHRLSLKKRDGFALFVKIKEKVLAVPEGEFFFDFVRQLSDWVQTNHALKFKENPIIPVNYQVFFMRKLWMNVKPGDDKNADLIFHYHQECPKYLLGYHRIAKQEAVDIAAIILRAITKDSKVRLTAPQDYIADL</sequence>
<dbReference type="EMBL" id="KN569238">
    <property type="protein sequence ID" value="KHJ84292.1"/>
    <property type="molecule type" value="Genomic_DNA"/>
</dbReference>
<dbReference type="InterPro" id="IPR051567">
    <property type="entry name" value="Unconventional_Myosin_ATPase"/>
</dbReference>
<evidence type="ECO:0000259" key="1">
    <source>
        <dbReference type="PROSITE" id="PS50057"/>
    </source>
</evidence>